<dbReference type="Pfam" id="PF13304">
    <property type="entry name" value="AAA_21"/>
    <property type="match status" value="1"/>
</dbReference>
<dbReference type="GO" id="GO:0005524">
    <property type="term" value="F:ATP binding"/>
    <property type="evidence" value="ECO:0007669"/>
    <property type="project" value="InterPro"/>
</dbReference>
<sequence length="397" mass="45640">MKIESIHLKNFKAFKDVEIKKIPKMCVFVGANGTGKTTIFNVFSFLKDALTDNVHVALTKLGGGRGFQEVRSRNSTGPIEIELKFRIPQGEKSPLVTYSLTINEEDGRPIIEKEILQYRRGSKGQPWRFIDFSKGKGQAVINEPDQVIDEKELKREDHELKSPDILALKGLAQFEKFPASKAIGDLLENWHISDFHIQQARPERESSYAEHLSKEGENLAMVTEFLYKRHPDIFQKIIEKLKQRVPGISAVDSKITEEGRVLLRFKDGDFHDPFLARYVSDGTIKMFAYLVLLYDPKPHPLLCVEEPENQLYPKLLYELAEEFREYARKGGQVFVSTHSPDFLNGCELEEVFWLQKERGYTVVKRASDDEQVTTYMNEGDKLGYLWRQGFFEGADPL</sequence>
<protein>
    <submittedName>
        <fullName evidence="2">Chromosome segregation protein SMC</fullName>
    </submittedName>
</protein>
<evidence type="ECO:0000259" key="1">
    <source>
        <dbReference type="Pfam" id="PF13304"/>
    </source>
</evidence>
<dbReference type="PANTHER" id="PTHR40396:SF1">
    <property type="entry name" value="ATPASE AAA-TYPE CORE DOMAIN-CONTAINING PROTEIN"/>
    <property type="match status" value="1"/>
</dbReference>
<name>A0A2S6CSQ8_9CYAN</name>
<dbReference type="SUPFAM" id="SSF52540">
    <property type="entry name" value="P-loop containing nucleoside triphosphate hydrolases"/>
    <property type="match status" value="1"/>
</dbReference>
<dbReference type="InterPro" id="IPR003959">
    <property type="entry name" value="ATPase_AAA_core"/>
</dbReference>
<organism evidence="2 3">
    <name type="scientific">Cuspidothrix issatschenkoi CHARLIE-1</name>
    <dbReference type="NCBI Taxonomy" id="2052836"/>
    <lineage>
        <taxon>Bacteria</taxon>
        <taxon>Bacillati</taxon>
        <taxon>Cyanobacteriota</taxon>
        <taxon>Cyanophyceae</taxon>
        <taxon>Nostocales</taxon>
        <taxon>Aphanizomenonaceae</taxon>
        <taxon>Cuspidothrix</taxon>
    </lineage>
</organism>
<dbReference type="AlphaFoldDB" id="A0A2S6CSQ8"/>
<gene>
    <name evidence="2" type="ORF">CUN59_13570</name>
</gene>
<dbReference type="PANTHER" id="PTHR40396">
    <property type="entry name" value="ATPASE-LIKE PROTEIN"/>
    <property type="match status" value="1"/>
</dbReference>
<dbReference type="RefSeq" id="WP_104388343.1">
    <property type="nucleotide sequence ID" value="NZ_PGEM01000096.1"/>
</dbReference>
<dbReference type="InterPro" id="IPR014555">
    <property type="entry name" value="RecF-like"/>
</dbReference>
<feature type="domain" description="ATPase AAA-type core" evidence="1">
    <location>
        <begin position="27"/>
        <end position="343"/>
    </location>
</feature>
<keyword evidence="3" id="KW-1185">Reference proteome</keyword>
<dbReference type="GO" id="GO:0016887">
    <property type="term" value="F:ATP hydrolysis activity"/>
    <property type="evidence" value="ECO:0007669"/>
    <property type="project" value="InterPro"/>
</dbReference>
<dbReference type="PIRSF" id="PIRSF029347">
    <property type="entry name" value="RecF"/>
    <property type="match status" value="1"/>
</dbReference>
<comment type="caution">
    <text evidence="2">The sequence shown here is derived from an EMBL/GenBank/DDBJ whole genome shotgun (WGS) entry which is preliminary data.</text>
</comment>
<dbReference type="OrthoDB" id="9815944at2"/>
<dbReference type="EMBL" id="PGEM01000096">
    <property type="protein sequence ID" value="PPJ62776.1"/>
    <property type="molecule type" value="Genomic_DNA"/>
</dbReference>
<evidence type="ECO:0000313" key="2">
    <source>
        <dbReference type="EMBL" id="PPJ62776.1"/>
    </source>
</evidence>
<reference evidence="2 3" key="1">
    <citation type="submission" date="2018-02" db="EMBL/GenBank/DDBJ databases">
        <title>Discovery of a pederin family compound in a non-symbiotic bloom-forming cyanobacterium.</title>
        <authorList>
            <person name="Kust A."/>
            <person name="Mares J."/>
            <person name="Jokela J."/>
            <person name="Urajova P."/>
            <person name="Hajek J."/>
            <person name="Saurav K."/>
            <person name="Voracova K."/>
            <person name="Fewer D.P."/>
            <person name="Haapaniemi E."/>
            <person name="Permi P."/>
            <person name="Rehakova K."/>
            <person name="Sivonen K."/>
            <person name="Hrouzek P."/>
        </authorList>
    </citation>
    <scope>NUCLEOTIDE SEQUENCE [LARGE SCALE GENOMIC DNA]</scope>
    <source>
        <strain evidence="2 3">CHARLIE-1</strain>
    </source>
</reference>
<dbReference type="Gene3D" id="3.40.50.300">
    <property type="entry name" value="P-loop containing nucleotide triphosphate hydrolases"/>
    <property type="match status" value="1"/>
</dbReference>
<accession>A0A2S6CSQ8</accession>
<proteinExistence type="predicted"/>
<evidence type="ECO:0000313" key="3">
    <source>
        <dbReference type="Proteomes" id="UP000239589"/>
    </source>
</evidence>
<dbReference type="Proteomes" id="UP000239589">
    <property type="component" value="Unassembled WGS sequence"/>
</dbReference>
<dbReference type="InterPro" id="IPR027417">
    <property type="entry name" value="P-loop_NTPase"/>
</dbReference>